<evidence type="ECO:0000313" key="1">
    <source>
        <dbReference type="EMBL" id="CAG8716483.1"/>
    </source>
</evidence>
<proteinExistence type="predicted"/>
<gene>
    <name evidence="1" type="ORF">RPERSI_LOCUS10935</name>
</gene>
<reference evidence="1" key="1">
    <citation type="submission" date="2021-06" db="EMBL/GenBank/DDBJ databases">
        <authorList>
            <person name="Kallberg Y."/>
            <person name="Tangrot J."/>
            <person name="Rosling A."/>
        </authorList>
    </citation>
    <scope>NUCLEOTIDE SEQUENCE</scope>
    <source>
        <strain evidence="1">MA461A</strain>
    </source>
</reference>
<name>A0ACA9PRF4_9GLOM</name>
<comment type="caution">
    <text evidence="1">The sequence shown here is derived from an EMBL/GenBank/DDBJ whole genome shotgun (WGS) entry which is preliminary data.</text>
</comment>
<accession>A0ACA9PRF4</accession>
<dbReference type="Proteomes" id="UP000789920">
    <property type="component" value="Unassembled WGS sequence"/>
</dbReference>
<organism evidence="1 2">
    <name type="scientific">Racocetra persica</name>
    <dbReference type="NCBI Taxonomy" id="160502"/>
    <lineage>
        <taxon>Eukaryota</taxon>
        <taxon>Fungi</taxon>
        <taxon>Fungi incertae sedis</taxon>
        <taxon>Mucoromycota</taxon>
        <taxon>Glomeromycotina</taxon>
        <taxon>Glomeromycetes</taxon>
        <taxon>Diversisporales</taxon>
        <taxon>Gigasporaceae</taxon>
        <taxon>Racocetra</taxon>
    </lineage>
</organism>
<protein>
    <submittedName>
        <fullName evidence="1">756_t:CDS:1</fullName>
    </submittedName>
</protein>
<feature type="non-terminal residue" evidence="1">
    <location>
        <position position="90"/>
    </location>
</feature>
<dbReference type="EMBL" id="CAJVQC010022100">
    <property type="protein sequence ID" value="CAG8716483.1"/>
    <property type="molecule type" value="Genomic_DNA"/>
</dbReference>
<keyword evidence="2" id="KW-1185">Reference proteome</keyword>
<evidence type="ECO:0000313" key="2">
    <source>
        <dbReference type="Proteomes" id="UP000789920"/>
    </source>
</evidence>
<sequence length="90" mass="11292">MTRKNRSPKEFLLTILNEHLKFLKRTKEKIPNKYHEDIEIQEERTKYYHVRIIKKEFIVYDTLRNEFEKKKVTFNRKIDNLKREIRRLNG</sequence>